<dbReference type="InterPro" id="IPR024709">
    <property type="entry name" value="FucosylTrfase_pln"/>
</dbReference>
<keyword evidence="8 14" id="KW-1133">Transmembrane helix</keyword>
<evidence type="ECO:0000256" key="8">
    <source>
        <dbReference type="ARBA" id="ARBA00022989"/>
    </source>
</evidence>
<evidence type="ECO:0000256" key="7">
    <source>
        <dbReference type="ARBA" id="ARBA00022968"/>
    </source>
</evidence>
<comment type="pathway">
    <text evidence="2">Glycan metabolism.</text>
</comment>
<accession>A0AAD3SZ54</accession>
<sequence length="609" mass="69816">MGTWKTNRTSGGGETHPYFSLSTARRRAADYREISEDEDNVDISKMQLLPFLLSPRRNLAGRVFGSLMILFLVTMAAKFYLLSSYDDLRVKERGFLVSISATQQNAVFVSSSNLNNGGIIPHQFQPKTPFPEIWRKPDSDRYYNCVNHTKKEMETATAANGYILVHANGGLNQMRTGISDMVAIAKIMNAILVCPTLDNNSFWTDQSDFKDLFNWTHFVEELKDDIKIVDSLPQKYHSIKPLVKAPVSWSKANYYRWEMTKLLKRHKVLKFSHTDGRLANNGLSGSVQRLRCRAMFHALRHTDEIEGLAKKLVTRLRNNSNPYIALHLRYEKDMLAFTGCTHNLSSSEAKELRSMRLKVRHWKQKNIDGESRRLQGSCPMTPREVAVFLEALGYPNTTQIYLVAGEIYGQYGIESLKEKYPNVFDHSTLATNEEMAPFRDRHNKLAALDYTVAVESDVFAYTYDGNMAKAVRGHRIFKGFRKTISPDKRRFVKLMDQFDEKKISWEAFSSKVKSLHRDRYGAPTLRQVGRLPRLEESFYSNPYPGCICEKSRCLLPLEHIESVYDYCLADLTAGCSSFDIENITVLERRLAVWGLDKSPLPCNNSFQHI</sequence>
<evidence type="ECO:0000256" key="1">
    <source>
        <dbReference type="ARBA" id="ARBA00004606"/>
    </source>
</evidence>
<proteinExistence type="inferred from homology"/>
<dbReference type="Proteomes" id="UP001279734">
    <property type="component" value="Unassembled WGS sequence"/>
</dbReference>
<comment type="caution">
    <text evidence="15">The sequence shown here is derived from an EMBL/GenBank/DDBJ whole genome shotgun (WGS) entry which is preliminary data.</text>
</comment>
<evidence type="ECO:0000256" key="14">
    <source>
        <dbReference type="SAM" id="Phobius"/>
    </source>
</evidence>
<dbReference type="AlphaFoldDB" id="A0AAD3SZ54"/>
<evidence type="ECO:0000256" key="6">
    <source>
        <dbReference type="ARBA" id="ARBA00022692"/>
    </source>
</evidence>
<dbReference type="PANTHER" id="PTHR31741:SF4">
    <property type="entry name" value="O-FUCOSYLTRANSFERASE 28"/>
    <property type="match status" value="1"/>
</dbReference>
<feature type="transmembrane region" description="Helical" evidence="14">
    <location>
        <begin position="59"/>
        <end position="81"/>
    </location>
</feature>
<keyword evidence="12" id="KW-0119">Carbohydrate metabolism</keyword>
<dbReference type="GO" id="GO:0016757">
    <property type="term" value="F:glycosyltransferase activity"/>
    <property type="evidence" value="ECO:0007669"/>
    <property type="project" value="UniProtKB-KW"/>
</dbReference>
<dbReference type="GO" id="GO:0016020">
    <property type="term" value="C:membrane"/>
    <property type="evidence" value="ECO:0007669"/>
    <property type="project" value="UniProtKB-SubCell"/>
</dbReference>
<evidence type="ECO:0000256" key="9">
    <source>
        <dbReference type="ARBA" id="ARBA00023136"/>
    </source>
</evidence>
<dbReference type="GO" id="GO:0006004">
    <property type="term" value="P:fucose metabolic process"/>
    <property type="evidence" value="ECO:0007669"/>
    <property type="project" value="UniProtKB-KW"/>
</dbReference>
<dbReference type="GO" id="GO:0005737">
    <property type="term" value="C:cytoplasm"/>
    <property type="evidence" value="ECO:0007669"/>
    <property type="project" value="TreeGrafter"/>
</dbReference>
<reference evidence="15" key="1">
    <citation type="submission" date="2023-05" db="EMBL/GenBank/DDBJ databases">
        <title>Nepenthes gracilis genome sequencing.</title>
        <authorList>
            <person name="Fukushima K."/>
        </authorList>
    </citation>
    <scope>NUCLEOTIDE SEQUENCE</scope>
    <source>
        <strain evidence="15">SING2019-196</strain>
    </source>
</reference>
<keyword evidence="5" id="KW-0808">Transferase</keyword>
<dbReference type="CDD" id="cd11299">
    <property type="entry name" value="O-FucT_plant"/>
    <property type="match status" value="1"/>
</dbReference>
<evidence type="ECO:0000313" key="16">
    <source>
        <dbReference type="Proteomes" id="UP001279734"/>
    </source>
</evidence>
<dbReference type="FunFam" id="3.40.50.11350:FF:000011">
    <property type="entry name" value="O-fucosyltransferase 28"/>
    <property type="match status" value="1"/>
</dbReference>
<evidence type="ECO:0000256" key="2">
    <source>
        <dbReference type="ARBA" id="ARBA00004881"/>
    </source>
</evidence>
<organism evidence="15 16">
    <name type="scientific">Nepenthes gracilis</name>
    <name type="common">Slender pitcher plant</name>
    <dbReference type="NCBI Taxonomy" id="150966"/>
    <lineage>
        <taxon>Eukaryota</taxon>
        <taxon>Viridiplantae</taxon>
        <taxon>Streptophyta</taxon>
        <taxon>Embryophyta</taxon>
        <taxon>Tracheophyta</taxon>
        <taxon>Spermatophyta</taxon>
        <taxon>Magnoliopsida</taxon>
        <taxon>eudicotyledons</taxon>
        <taxon>Gunneridae</taxon>
        <taxon>Pentapetalae</taxon>
        <taxon>Caryophyllales</taxon>
        <taxon>Nepenthaceae</taxon>
        <taxon>Nepenthes</taxon>
    </lineage>
</organism>
<keyword evidence="11" id="KW-0294">Fucose metabolism</keyword>
<keyword evidence="9 14" id="KW-0472">Membrane</keyword>
<comment type="subcellular location">
    <subcellularLocation>
        <location evidence="1">Membrane</location>
        <topology evidence="1">Single-pass type II membrane protein</topology>
    </subcellularLocation>
</comment>
<protein>
    <recommendedName>
        <fullName evidence="13">O-fucosyltransferase family protein</fullName>
    </recommendedName>
</protein>
<dbReference type="PANTHER" id="PTHR31741">
    <property type="entry name" value="OS02G0726500 PROTEIN-RELATED"/>
    <property type="match status" value="1"/>
</dbReference>
<keyword evidence="16" id="KW-1185">Reference proteome</keyword>
<evidence type="ECO:0000256" key="4">
    <source>
        <dbReference type="ARBA" id="ARBA00022676"/>
    </source>
</evidence>
<dbReference type="EMBL" id="BSYO01000021">
    <property type="protein sequence ID" value="GMH19973.1"/>
    <property type="molecule type" value="Genomic_DNA"/>
</dbReference>
<dbReference type="InterPro" id="IPR019378">
    <property type="entry name" value="GDP-Fuc_O-FucTrfase"/>
</dbReference>
<keyword evidence="4" id="KW-0328">Glycosyltransferase</keyword>
<name>A0AAD3SZ54_NEPGR</name>
<evidence type="ECO:0000256" key="11">
    <source>
        <dbReference type="ARBA" id="ARBA00023253"/>
    </source>
</evidence>
<keyword evidence="10" id="KW-0325">Glycoprotein</keyword>
<evidence type="ECO:0000256" key="5">
    <source>
        <dbReference type="ARBA" id="ARBA00022679"/>
    </source>
</evidence>
<gene>
    <name evidence="15" type="ORF">Nepgr_021814</name>
</gene>
<evidence type="ECO:0000256" key="12">
    <source>
        <dbReference type="ARBA" id="ARBA00023277"/>
    </source>
</evidence>
<evidence type="ECO:0000313" key="15">
    <source>
        <dbReference type="EMBL" id="GMH19973.1"/>
    </source>
</evidence>
<comment type="similarity">
    <text evidence="3">Belongs to the glycosyltransferase GT106 family.</text>
</comment>
<evidence type="ECO:0000256" key="3">
    <source>
        <dbReference type="ARBA" id="ARBA00007737"/>
    </source>
</evidence>
<keyword evidence="6 14" id="KW-0812">Transmembrane</keyword>
<keyword evidence="7" id="KW-0735">Signal-anchor</keyword>
<dbReference type="Pfam" id="PF10250">
    <property type="entry name" value="O-FucT"/>
    <property type="match status" value="1"/>
</dbReference>
<evidence type="ECO:0000256" key="10">
    <source>
        <dbReference type="ARBA" id="ARBA00023180"/>
    </source>
</evidence>
<evidence type="ECO:0000256" key="13">
    <source>
        <dbReference type="ARBA" id="ARBA00030350"/>
    </source>
</evidence>